<protein>
    <submittedName>
        <fullName evidence="1">Short chain dehydrogenase/reductase family oxidoreductase</fullName>
    </submittedName>
</protein>
<name>A0A448DVP3_PSEFL</name>
<dbReference type="AlphaFoldDB" id="A0A448DVP3"/>
<dbReference type="EMBL" id="LR134318">
    <property type="protein sequence ID" value="VEF10832.1"/>
    <property type="molecule type" value="Genomic_DNA"/>
</dbReference>
<dbReference type="Proteomes" id="UP000281909">
    <property type="component" value="Chromosome"/>
</dbReference>
<accession>A0A448DVP3</accession>
<evidence type="ECO:0000313" key="2">
    <source>
        <dbReference type="Proteomes" id="UP000281909"/>
    </source>
</evidence>
<gene>
    <name evidence="1" type="ORF">NCTC9428_02445</name>
</gene>
<evidence type="ECO:0000313" key="1">
    <source>
        <dbReference type="EMBL" id="VEF10832.1"/>
    </source>
</evidence>
<proteinExistence type="predicted"/>
<organism evidence="1 2">
    <name type="scientific">Pseudomonas fluorescens</name>
    <dbReference type="NCBI Taxonomy" id="294"/>
    <lineage>
        <taxon>Bacteria</taxon>
        <taxon>Pseudomonadati</taxon>
        <taxon>Pseudomonadota</taxon>
        <taxon>Gammaproteobacteria</taxon>
        <taxon>Pseudomonadales</taxon>
        <taxon>Pseudomonadaceae</taxon>
        <taxon>Pseudomonas</taxon>
    </lineage>
</organism>
<sequence>MKHKLCPTLYRNTSECKGIFMIDPATGMEAGQRHVVEGLKRKKHFTGFVLDGKYHLGPELMTARGWLEGQQFR</sequence>
<reference evidence="1 2" key="1">
    <citation type="submission" date="2018-12" db="EMBL/GenBank/DDBJ databases">
        <authorList>
            <consortium name="Pathogen Informatics"/>
        </authorList>
    </citation>
    <scope>NUCLEOTIDE SEQUENCE [LARGE SCALE GENOMIC DNA]</scope>
    <source>
        <strain evidence="1 2">NCTC9428</strain>
    </source>
</reference>